<comment type="subcellular location">
    <subcellularLocation>
        <location evidence="1">Cytoplasm</location>
    </subcellularLocation>
</comment>
<evidence type="ECO:0000256" key="7">
    <source>
        <dbReference type="PROSITE-ProRule" id="PRU00339"/>
    </source>
</evidence>
<comment type="caution">
    <text evidence="9">The sequence shown here is derived from an EMBL/GenBank/DDBJ whole genome shotgun (WGS) entry which is preliminary data.</text>
</comment>
<gene>
    <name evidence="9" type="ORF">SNE40_016231</name>
</gene>
<protein>
    <recommendedName>
        <fullName evidence="5">Tetratricopeptide repeat protein 29</fullName>
    </recommendedName>
</protein>
<dbReference type="InterPro" id="IPR051476">
    <property type="entry name" value="Bac_ResReg_Asp_Phosphatase"/>
</dbReference>
<dbReference type="AlphaFoldDB" id="A0AAN8JAX0"/>
<dbReference type="GO" id="GO:0005737">
    <property type="term" value="C:cytoplasm"/>
    <property type="evidence" value="ECO:0007669"/>
    <property type="project" value="UniProtKB-SubCell"/>
</dbReference>
<dbReference type="GO" id="GO:0005929">
    <property type="term" value="C:cilium"/>
    <property type="evidence" value="ECO:0007669"/>
    <property type="project" value="TreeGrafter"/>
</dbReference>
<organism evidence="9 10">
    <name type="scientific">Patella caerulea</name>
    <name type="common">Rayed Mediterranean limpet</name>
    <dbReference type="NCBI Taxonomy" id="87958"/>
    <lineage>
        <taxon>Eukaryota</taxon>
        <taxon>Metazoa</taxon>
        <taxon>Spiralia</taxon>
        <taxon>Lophotrochozoa</taxon>
        <taxon>Mollusca</taxon>
        <taxon>Gastropoda</taxon>
        <taxon>Patellogastropoda</taxon>
        <taxon>Patelloidea</taxon>
        <taxon>Patellidae</taxon>
        <taxon>Patella</taxon>
    </lineage>
</organism>
<keyword evidence="2" id="KW-0963">Cytoplasm</keyword>
<keyword evidence="4 7" id="KW-0802">TPR repeat</keyword>
<reference evidence="9 10" key="1">
    <citation type="submission" date="2024-01" db="EMBL/GenBank/DDBJ databases">
        <title>The genome of the rayed Mediterranean limpet Patella caerulea (Linnaeus, 1758).</title>
        <authorList>
            <person name="Anh-Thu Weber A."/>
            <person name="Halstead-Nussloch G."/>
        </authorList>
    </citation>
    <scope>NUCLEOTIDE SEQUENCE [LARGE SCALE GENOMIC DNA]</scope>
    <source>
        <strain evidence="9">AATW-2023a</strain>
        <tissue evidence="9">Whole specimen</tissue>
    </source>
</reference>
<keyword evidence="3" id="KW-0677">Repeat</keyword>
<feature type="compositionally biased region" description="Polar residues" evidence="8">
    <location>
        <begin position="10"/>
        <end position="31"/>
    </location>
</feature>
<evidence type="ECO:0000256" key="1">
    <source>
        <dbReference type="ARBA" id="ARBA00004496"/>
    </source>
</evidence>
<dbReference type="GO" id="GO:0003341">
    <property type="term" value="P:cilium movement"/>
    <property type="evidence" value="ECO:0007669"/>
    <property type="project" value="TreeGrafter"/>
</dbReference>
<sequence>MAATLPPINGPSNQRGAAQYGISNPSPNTRSIKLAPIKKLQGKTERDLMLKRQALRDQQPVLSKQATSEYRNTYIHNLCLDMLSAGYHLSFKELFALINKQEEDRQKAGPESLMWTQIMIVEEEEKLNMLRKYLTVAEVAERKGELVEVYNARYQLATYFKSTGDKWLSDHFFNTCLKTSASITSDGGRLQAEGQCNVGLALELSGEHFDAAEHFEFYYLLACDHDDWIKEDITFYTDACVNLCRIYSIIGSRLEDTDSEKSLAFLLKAFNKAKESNDRLLEGEAAYKLGLAYEKNGDGETALLHLTHFLEACKCAEDDDGVGRACDAIAKAYARKGEVNESISYLKQFVEMAERSGKEAEYSKACHNLGNLYNKLGQYEEASEYFSKAYNISRSLGQTSAIHVNRVQYGIALAHRMMSGFGKHLVQTNQPSIERLTEWKSARTDEFDKPFPDPEAEELVDETPGLQLQEPERTPILEEEVEQGETNLDATNTERGVTDITLTTEGTDMSTTD</sequence>
<dbReference type="PANTHER" id="PTHR46630">
    <property type="entry name" value="TETRATRICOPEPTIDE REPEAT PROTEIN 29"/>
    <property type="match status" value="1"/>
</dbReference>
<dbReference type="SUPFAM" id="SSF48452">
    <property type="entry name" value="TPR-like"/>
    <property type="match status" value="1"/>
</dbReference>
<evidence type="ECO:0000256" key="5">
    <source>
        <dbReference type="ARBA" id="ARBA00040665"/>
    </source>
</evidence>
<evidence type="ECO:0000313" key="10">
    <source>
        <dbReference type="Proteomes" id="UP001347796"/>
    </source>
</evidence>
<evidence type="ECO:0000256" key="8">
    <source>
        <dbReference type="SAM" id="MobiDB-lite"/>
    </source>
</evidence>
<dbReference type="SMART" id="SM00028">
    <property type="entry name" value="TPR"/>
    <property type="match status" value="3"/>
</dbReference>
<evidence type="ECO:0000256" key="3">
    <source>
        <dbReference type="ARBA" id="ARBA00022737"/>
    </source>
</evidence>
<dbReference type="PROSITE" id="PS50005">
    <property type="entry name" value="TPR"/>
    <property type="match status" value="1"/>
</dbReference>
<dbReference type="Pfam" id="PF13424">
    <property type="entry name" value="TPR_12"/>
    <property type="match status" value="1"/>
</dbReference>
<dbReference type="PANTHER" id="PTHR46630:SF1">
    <property type="entry name" value="TETRATRICOPEPTIDE REPEAT PROTEIN 29"/>
    <property type="match status" value="1"/>
</dbReference>
<dbReference type="Proteomes" id="UP001347796">
    <property type="component" value="Unassembled WGS sequence"/>
</dbReference>
<proteinExistence type="predicted"/>
<dbReference type="InterPro" id="IPR011990">
    <property type="entry name" value="TPR-like_helical_dom_sf"/>
</dbReference>
<dbReference type="PROSITE" id="PS50293">
    <property type="entry name" value="TPR_REGION"/>
    <property type="match status" value="1"/>
</dbReference>
<feature type="repeat" description="TPR" evidence="7">
    <location>
        <begin position="363"/>
        <end position="396"/>
    </location>
</feature>
<dbReference type="Gene3D" id="1.25.40.10">
    <property type="entry name" value="Tetratricopeptide repeat domain"/>
    <property type="match status" value="1"/>
</dbReference>
<evidence type="ECO:0000313" key="9">
    <source>
        <dbReference type="EMBL" id="KAK6172611.1"/>
    </source>
</evidence>
<evidence type="ECO:0000256" key="2">
    <source>
        <dbReference type="ARBA" id="ARBA00022490"/>
    </source>
</evidence>
<dbReference type="InterPro" id="IPR019734">
    <property type="entry name" value="TPR_rpt"/>
</dbReference>
<name>A0AAN8JAX0_PATCE</name>
<comment type="function">
    <text evidence="6">Axonemal protein which is implicated in axonemal and/or peri-axonemal structure assembly and regulates flagellum assembly and beating and therefore sperm motility.</text>
</comment>
<keyword evidence="10" id="KW-1185">Reference proteome</keyword>
<evidence type="ECO:0000256" key="4">
    <source>
        <dbReference type="ARBA" id="ARBA00022803"/>
    </source>
</evidence>
<feature type="region of interest" description="Disordered" evidence="8">
    <location>
        <begin position="448"/>
        <end position="475"/>
    </location>
</feature>
<feature type="region of interest" description="Disordered" evidence="8">
    <location>
        <begin position="1"/>
        <end position="31"/>
    </location>
</feature>
<dbReference type="EMBL" id="JAZGQO010000011">
    <property type="protein sequence ID" value="KAK6172611.1"/>
    <property type="molecule type" value="Genomic_DNA"/>
</dbReference>
<evidence type="ECO:0000256" key="6">
    <source>
        <dbReference type="ARBA" id="ARBA00044739"/>
    </source>
</evidence>
<accession>A0AAN8JAX0</accession>